<feature type="repeat" description="TPR" evidence="3">
    <location>
        <begin position="478"/>
        <end position="511"/>
    </location>
</feature>
<name>A0A4Z2DLN9_SCHJA</name>
<feature type="coiled-coil region" evidence="4">
    <location>
        <begin position="880"/>
        <end position="907"/>
    </location>
</feature>
<feature type="repeat" description="TPR" evidence="3">
    <location>
        <begin position="578"/>
        <end position="611"/>
    </location>
</feature>
<dbReference type="PANTHER" id="PTHR15704:SF7">
    <property type="entry name" value="SUPERKILLER COMPLEX PROTEIN 3"/>
    <property type="match status" value="1"/>
</dbReference>
<dbReference type="PROSITE" id="PS50005">
    <property type="entry name" value="TPR"/>
    <property type="match status" value="2"/>
</dbReference>
<evidence type="ECO:0000313" key="5">
    <source>
        <dbReference type="EMBL" id="TNN17446.1"/>
    </source>
</evidence>
<sequence>MSQKLKQAKELYKAEKFDECYKLTEGLLATSKDYETLVIHGACCSQLGNEKEAIDSFFLAISLDSVNLLAWIGLYNETKKSLDKNHKILLRVCTVLIEKCSKSGSIEKYLEYAKMLVQVVVQFRLPLPLGFDGFSDVCEFVLEHDENNVYAIEATFRLQIEYFLFYGFPEFIDQSLSSISSKFENLTIHHSGVHWLNSSTVYSQRLEQFERLLQTLREQQTTYLTKTAQITLCLGQCLQSLYTVFIPNFAPPNHIVDDSDDGVTTNCSIQQNTEEHLDLWHRIKNVIDKLDFDGVSGFANWSKHGIIDLHAGLLYALAAYKLCQFNDCTNIITTLISSIDNNCKQFYSESEYLADSVSKFTSHSTNSTFLQRSLCTPFRLNLKQLVVSNTPTQCNVYTMISSWLNILFMANTCNSEISPKTFERIEIVLRNLENTKFFLIGYIMRICAQYLPNCFPTICRDQQLKAFSFGIQVNKCYYANYLQMGHIYREMESFKESLTFYTEAYRLMPSSPICAYYYAVALCKQEEWEKALDVYSSVDRSDFTKDMWLNYGLINLRLGRINDCLPALQRVVLAKNDALSWEILGEAYLLRRSHETAVKAFNRALDLDPNQPFTLILCGRAHRHMNDSYSSLGCFNKALKMIENNYMTDPLYRKFYVLIIKELIEIHMNKCQSGMYQGYTGQALNDLQYTLSLLNKLLNYFINSKVVPFWFFRYTGDILSLLSVIDDRDLLIEIPSRLVSLMKGSEYLLGDSKVSDDAIIKVNIVTCLHLASIYLACALRTSISSVRYPAQSLDPSQLCHNATITNNNDNTTELSATSTTDPLKILIISSILVSLGISQLNQGYFIQRNHIPQDELTATDTKKSLNLTPKELYHLSECTLKQALQLLDNLSNIYEEFLNELLKAKSLLDPGVTTSDDEIDEHDTRDRINLIKKLKSRAWASLAGVYSTSHENLDSEITYCLCQALLLNPDNTTVMVNLAMQQMKQGQTEVIS</sequence>
<keyword evidence="4" id="KW-0175">Coiled coil</keyword>
<comment type="caution">
    <text evidence="5">The sequence shown here is derived from an EMBL/GenBank/DDBJ whole genome shotgun (WGS) entry which is preliminary data.</text>
</comment>
<evidence type="ECO:0000313" key="6">
    <source>
        <dbReference type="Proteomes" id="UP000311919"/>
    </source>
</evidence>
<dbReference type="Gene3D" id="1.25.40.10">
    <property type="entry name" value="Tetratricopeptide repeat domain"/>
    <property type="match status" value="3"/>
</dbReference>
<keyword evidence="1" id="KW-0677">Repeat</keyword>
<proteinExistence type="predicted"/>
<reference evidence="5 6" key="1">
    <citation type="submission" date="2019-03" db="EMBL/GenBank/DDBJ databases">
        <title>An improved genome assembly of the fluke Schistosoma japonicum.</title>
        <authorList>
            <person name="Hu W."/>
            <person name="Luo F."/>
            <person name="Yin M."/>
            <person name="Mo X."/>
            <person name="Sun C."/>
            <person name="Wu Q."/>
            <person name="Zhu B."/>
            <person name="Xiang M."/>
            <person name="Wang J."/>
            <person name="Wang Y."/>
            <person name="Zhang T."/>
            <person name="Xu B."/>
            <person name="Zheng H."/>
            <person name="Feng Z."/>
        </authorList>
    </citation>
    <scope>NUCLEOTIDE SEQUENCE [LARGE SCALE GENOMIC DNA]</scope>
    <source>
        <strain evidence="5">HuSjv2</strain>
        <tissue evidence="5">Worms</tissue>
    </source>
</reference>
<dbReference type="STRING" id="6182.A0A4Z2DLN9"/>
<dbReference type="OrthoDB" id="421075at2759"/>
<evidence type="ECO:0000256" key="4">
    <source>
        <dbReference type="SAM" id="Coils"/>
    </source>
</evidence>
<dbReference type="SMART" id="SM00028">
    <property type="entry name" value="TPR"/>
    <property type="match status" value="4"/>
</dbReference>
<protein>
    <submittedName>
        <fullName evidence="5">Tetratricopeptide repeat protein</fullName>
    </submittedName>
</protein>
<keyword evidence="2 3" id="KW-0802">TPR repeat</keyword>
<dbReference type="GO" id="GO:0055087">
    <property type="term" value="C:Ski complex"/>
    <property type="evidence" value="ECO:0007669"/>
    <property type="project" value="InterPro"/>
</dbReference>
<dbReference type="Pfam" id="PF13181">
    <property type="entry name" value="TPR_8"/>
    <property type="match status" value="1"/>
</dbReference>
<dbReference type="AlphaFoldDB" id="A0A4Z2DLN9"/>
<evidence type="ECO:0000256" key="2">
    <source>
        <dbReference type="ARBA" id="ARBA00022803"/>
    </source>
</evidence>
<accession>A0A4Z2DLN9</accession>
<dbReference type="SUPFAM" id="SSF48452">
    <property type="entry name" value="TPR-like"/>
    <property type="match status" value="1"/>
</dbReference>
<dbReference type="GO" id="GO:0006401">
    <property type="term" value="P:RNA catabolic process"/>
    <property type="evidence" value="ECO:0007669"/>
    <property type="project" value="InterPro"/>
</dbReference>
<dbReference type="Pfam" id="PF13432">
    <property type="entry name" value="TPR_16"/>
    <property type="match status" value="1"/>
</dbReference>
<evidence type="ECO:0000256" key="3">
    <source>
        <dbReference type="PROSITE-ProRule" id="PRU00339"/>
    </source>
</evidence>
<dbReference type="PANTHER" id="PTHR15704">
    <property type="entry name" value="SUPERKILLER 3 PROTEIN-RELATED"/>
    <property type="match status" value="1"/>
</dbReference>
<organism evidence="5 6">
    <name type="scientific">Schistosoma japonicum</name>
    <name type="common">Blood fluke</name>
    <dbReference type="NCBI Taxonomy" id="6182"/>
    <lineage>
        <taxon>Eukaryota</taxon>
        <taxon>Metazoa</taxon>
        <taxon>Spiralia</taxon>
        <taxon>Lophotrochozoa</taxon>
        <taxon>Platyhelminthes</taxon>
        <taxon>Trematoda</taxon>
        <taxon>Digenea</taxon>
        <taxon>Strigeidida</taxon>
        <taxon>Schistosomatoidea</taxon>
        <taxon>Schistosomatidae</taxon>
        <taxon>Schistosoma</taxon>
    </lineage>
</organism>
<evidence type="ECO:0000256" key="1">
    <source>
        <dbReference type="ARBA" id="ARBA00022737"/>
    </source>
</evidence>
<dbReference type="Proteomes" id="UP000311919">
    <property type="component" value="Unassembled WGS sequence"/>
</dbReference>
<dbReference type="EMBL" id="SKCS01000093">
    <property type="protein sequence ID" value="TNN17446.1"/>
    <property type="molecule type" value="Genomic_DNA"/>
</dbReference>
<gene>
    <name evidence="5" type="ORF">EWB00_011164</name>
</gene>
<dbReference type="InterPro" id="IPR039226">
    <property type="entry name" value="Ski3/TTC37"/>
</dbReference>
<keyword evidence="6" id="KW-1185">Reference proteome</keyword>
<dbReference type="InterPro" id="IPR011990">
    <property type="entry name" value="TPR-like_helical_dom_sf"/>
</dbReference>
<dbReference type="InterPro" id="IPR019734">
    <property type="entry name" value="TPR_rpt"/>
</dbReference>